<organism evidence="2 3">
    <name type="scientific">Metallococcus carri</name>
    <dbReference type="NCBI Taxonomy" id="1656884"/>
    <lineage>
        <taxon>Bacteria</taxon>
        <taxon>Bacillati</taxon>
        <taxon>Actinomycetota</taxon>
        <taxon>Actinomycetes</taxon>
        <taxon>Micrococcales</taxon>
        <taxon>Dermacoccaceae</taxon>
        <taxon>Metallococcus</taxon>
    </lineage>
</organism>
<name>A0A967B0P8_9MICO</name>
<dbReference type="Gene3D" id="3.40.50.150">
    <property type="entry name" value="Vaccinia Virus protein VP39"/>
    <property type="match status" value="1"/>
</dbReference>
<keyword evidence="2" id="KW-0808">Transferase</keyword>
<dbReference type="Proteomes" id="UP000744769">
    <property type="component" value="Unassembled WGS sequence"/>
</dbReference>
<evidence type="ECO:0000313" key="2">
    <source>
        <dbReference type="EMBL" id="NHN56646.1"/>
    </source>
</evidence>
<dbReference type="EMBL" id="JAAOIV010000009">
    <property type="protein sequence ID" value="NHN56646.1"/>
    <property type="molecule type" value="Genomic_DNA"/>
</dbReference>
<proteinExistence type="predicted"/>
<dbReference type="RefSeq" id="WP_166197312.1">
    <property type="nucleotide sequence ID" value="NZ_JAAOIV010000009.1"/>
</dbReference>
<sequence length="409" mass="43363">MDPALVARLTSGEGAGLLASLPPYDESQALSLGLRLRTAGFDDELVAAALTQSRLRARGGAKFGADANRLLFTADGLEQATRPQIAATHADRFVAAGLRTVHDLGCGIGSDAMAFAAAGLTVCAVDADPGTAAIAAANLRPWPSASVSTQTAESVRLPRGGSAHGVGAWLDPARRTTGIADITGRTRRTFGLDELAPSWEFVQEVGHQLPGAGAKLSPAFPHAKVPMGAEAQWTSYRGEVLECAIWFGALATHAGRSAQVITPRGTYRLTDAACEGRIPTAARLEDLRGHLYEADRAVVRAGLTEVLVRAVDGLELAMGSGYVTSPHEFALPWARRYAVTEAMPFNVKAIRAWLRDHDVGRVTLKKRGVTTDEVAFRRQLRLSGSREATVLLTRVNTAQVALILTPSPH</sequence>
<gene>
    <name evidence="2" type="ORF">G9U51_12730</name>
</gene>
<keyword evidence="3" id="KW-1185">Reference proteome</keyword>
<dbReference type="InterPro" id="IPR029063">
    <property type="entry name" value="SAM-dependent_MTases_sf"/>
</dbReference>
<evidence type="ECO:0000259" key="1">
    <source>
        <dbReference type="Pfam" id="PF18096"/>
    </source>
</evidence>
<dbReference type="Pfam" id="PF18096">
    <property type="entry name" value="Thump_like"/>
    <property type="match status" value="1"/>
</dbReference>
<feature type="domain" description="THUMP-like" evidence="1">
    <location>
        <begin position="334"/>
        <end position="405"/>
    </location>
</feature>
<evidence type="ECO:0000313" key="3">
    <source>
        <dbReference type="Proteomes" id="UP000744769"/>
    </source>
</evidence>
<reference evidence="2" key="1">
    <citation type="submission" date="2020-03" db="EMBL/GenBank/DDBJ databases">
        <title>Draft sequencing of Calidifontibacter sp. DB0510.</title>
        <authorList>
            <person name="Kim D.-U."/>
        </authorList>
    </citation>
    <scope>NUCLEOTIDE SEQUENCE</scope>
    <source>
        <strain evidence="2">DB0510</strain>
    </source>
</reference>
<protein>
    <submittedName>
        <fullName evidence="2">Class I SAM-dependent methyltransferase</fullName>
    </submittedName>
</protein>
<comment type="caution">
    <text evidence="2">The sequence shown here is derived from an EMBL/GenBank/DDBJ whole genome shotgun (WGS) entry which is preliminary data.</text>
</comment>
<dbReference type="AlphaFoldDB" id="A0A967B0P8"/>
<dbReference type="GO" id="GO:0032259">
    <property type="term" value="P:methylation"/>
    <property type="evidence" value="ECO:0007669"/>
    <property type="project" value="UniProtKB-KW"/>
</dbReference>
<keyword evidence="2" id="KW-0489">Methyltransferase</keyword>
<dbReference type="InterPro" id="IPR041497">
    <property type="entry name" value="Thump-like"/>
</dbReference>
<accession>A0A967B0P8</accession>
<dbReference type="GO" id="GO:0008168">
    <property type="term" value="F:methyltransferase activity"/>
    <property type="evidence" value="ECO:0007669"/>
    <property type="project" value="UniProtKB-KW"/>
</dbReference>
<dbReference type="SUPFAM" id="SSF53335">
    <property type="entry name" value="S-adenosyl-L-methionine-dependent methyltransferases"/>
    <property type="match status" value="1"/>
</dbReference>